<name>A0ABN8IVP5_9NEOP</name>
<gene>
    <name evidence="1" type="ORF">IPOD504_LOCUS13427</name>
</gene>
<protein>
    <submittedName>
        <fullName evidence="1">Uncharacterized protein</fullName>
    </submittedName>
</protein>
<reference evidence="1" key="1">
    <citation type="submission" date="2022-03" db="EMBL/GenBank/DDBJ databases">
        <authorList>
            <person name="Martin H S."/>
        </authorList>
    </citation>
    <scope>NUCLEOTIDE SEQUENCE</scope>
</reference>
<accession>A0ABN8IVP5</accession>
<organism evidence="1 2">
    <name type="scientific">Iphiclides podalirius</name>
    <name type="common">scarce swallowtail</name>
    <dbReference type="NCBI Taxonomy" id="110791"/>
    <lineage>
        <taxon>Eukaryota</taxon>
        <taxon>Metazoa</taxon>
        <taxon>Ecdysozoa</taxon>
        <taxon>Arthropoda</taxon>
        <taxon>Hexapoda</taxon>
        <taxon>Insecta</taxon>
        <taxon>Pterygota</taxon>
        <taxon>Neoptera</taxon>
        <taxon>Endopterygota</taxon>
        <taxon>Lepidoptera</taxon>
        <taxon>Glossata</taxon>
        <taxon>Ditrysia</taxon>
        <taxon>Papilionoidea</taxon>
        <taxon>Papilionidae</taxon>
        <taxon>Papilioninae</taxon>
        <taxon>Iphiclides</taxon>
    </lineage>
</organism>
<evidence type="ECO:0000313" key="1">
    <source>
        <dbReference type="EMBL" id="CAH2066431.1"/>
    </source>
</evidence>
<proteinExistence type="predicted"/>
<evidence type="ECO:0000313" key="2">
    <source>
        <dbReference type="Proteomes" id="UP000837857"/>
    </source>
</evidence>
<feature type="non-terminal residue" evidence="1">
    <location>
        <position position="111"/>
    </location>
</feature>
<keyword evidence="2" id="KW-1185">Reference proteome</keyword>
<dbReference type="Proteomes" id="UP000837857">
    <property type="component" value="Chromosome 4"/>
</dbReference>
<sequence length="111" mass="12354">MADISAAAAMLDISVTARDSVRYFSDALWRVCTARLLRVRPRELWAVEPFRLVERRQCGATVHPIDAIAGEEASAGAGVLPSSRRQLIHSLIRLNQRIFRCGTPELGPNWV</sequence>
<dbReference type="EMBL" id="OW152816">
    <property type="protein sequence ID" value="CAH2066431.1"/>
    <property type="molecule type" value="Genomic_DNA"/>
</dbReference>